<keyword evidence="1" id="KW-0560">Oxidoreductase</keyword>
<gene>
    <name evidence="2" type="ORF">SAMN04487909_11086</name>
</gene>
<name>A0A1G8Q6L1_ANEMI</name>
<reference evidence="2 3" key="1">
    <citation type="submission" date="2016-10" db="EMBL/GenBank/DDBJ databases">
        <authorList>
            <person name="de Groot N.N."/>
        </authorList>
    </citation>
    <scope>NUCLEOTIDE SEQUENCE [LARGE SCALE GENOMIC DNA]</scope>
    <source>
        <strain evidence="2 3">DSM 2895</strain>
    </source>
</reference>
<dbReference type="GO" id="GO:0016491">
    <property type="term" value="F:oxidoreductase activity"/>
    <property type="evidence" value="ECO:0007669"/>
    <property type="project" value="UniProtKB-KW"/>
</dbReference>
<evidence type="ECO:0000256" key="1">
    <source>
        <dbReference type="ARBA" id="ARBA00023002"/>
    </source>
</evidence>
<sequence>MRVSEIEIITPASVPECLSYLSNTKNKVRLIAGGYAGKERDICSCI</sequence>
<proteinExistence type="predicted"/>
<accession>A0A1G8Q6L1</accession>
<dbReference type="Gene3D" id="3.30.43.10">
    <property type="entry name" value="Uridine Diphospho-n-acetylenolpyruvylglucosamine Reductase, domain 2"/>
    <property type="match status" value="1"/>
</dbReference>
<evidence type="ECO:0000313" key="3">
    <source>
        <dbReference type="Proteomes" id="UP000182836"/>
    </source>
</evidence>
<dbReference type="RefSeq" id="WP_235356604.1">
    <property type="nucleotide sequence ID" value="NZ_BJOA01000051.1"/>
</dbReference>
<dbReference type="EMBL" id="FNED01000010">
    <property type="protein sequence ID" value="SDJ00331.1"/>
    <property type="molecule type" value="Genomic_DNA"/>
</dbReference>
<protein>
    <submittedName>
        <fullName evidence="2">Uncharacterized protein</fullName>
    </submittedName>
</protein>
<organism evidence="2 3">
    <name type="scientific">Aneurinibacillus migulanus</name>
    <name type="common">Bacillus migulanus</name>
    <dbReference type="NCBI Taxonomy" id="47500"/>
    <lineage>
        <taxon>Bacteria</taxon>
        <taxon>Bacillati</taxon>
        <taxon>Bacillota</taxon>
        <taxon>Bacilli</taxon>
        <taxon>Bacillales</taxon>
        <taxon>Paenibacillaceae</taxon>
        <taxon>Aneurinibacillus group</taxon>
        <taxon>Aneurinibacillus</taxon>
    </lineage>
</organism>
<evidence type="ECO:0000313" key="2">
    <source>
        <dbReference type="EMBL" id="SDJ00331.1"/>
    </source>
</evidence>
<dbReference type="GeneID" id="87589557"/>
<dbReference type="Proteomes" id="UP000182836">
    <property type="component" value="Unassembled WGS sequence"/>
</dbReference>
<dbReference type="InterPro" id="IPR016167">
    <property type="entry name" value="FAD-bd_PCMH_sub1"/>
</dbReference>
<dbReference type="AlphaFoldDB" id="A0A1G8Q6L1"/>